<evidence type="ECO:0000256" key="2">
    <source>
        <dbReference type="ARBA" id="ARBA00022692"/>
    </source>
</evidence>
<evidence type="ECO:0000256" key="5">
    <source>
        <dbReference type="SAM" id="MobiDB-lite"/>
    </source>
</evidence>
<feature type="compositionally biased region" description="Basic and acidic residues" evidence="5">
    <location>
        <begin position="311"/>
        <end position="327"/>
    </location>
</feature>
<evidence type="ECO:0000256" key="3">
    <source>
        <dbReference type="ARBA" id="ARBA00022989"/>
    </source>
</evidence>
<name>A0A1H0FU15_9ACTN</name>
<gene>
    <name evidence="8" type="ORF">SAMN05192576_3145</name>
</gene>
<dbReference type="PANTHER" id="PTHR31310:SF7">
    <property type="entry name" value="PA-PHOSPHATASE RELATED-FAMILY PROTEIN DDB_G0268928"/>
    <property type="match status" value="1"/>
</dbReference>
<feature type="region of interest" description="Disordered" evidence="5">
    <location>
        <begin position="311"/>
        <end position="385"/>
    </location>
</feature>
<dbReference type="EMBL" id="FNIC01000005">
    <property type="protein sequence ID" value="SDN98168.1"/>
    <property type="molecule type" value="Genomic_DNA"/>
</dbReference>
<dbReference type="Gene3D" id="1.20.144.10">
    <property type="entry name" value="Phosphatidic acid phosphatase type 2/haloperoxidase"/>
    <property type="match status" value="1"/>
</dbReference>
<proteinExistence type="predicted"/>
<accession>A0A1H0FU15</accession>
<reference evidence="8 9" key="1">
    <citation type="submission" date="2016-10" db="EMBL/GenBank/DDBJ databases">
        <authorList>
            <person name="de Groot N.N."/>
        </authorList>
    </citation>
    <scope>NUCLEOTIDE SEQUENCE [LARGE SCALE GENOMIC DNA]</scope>
    <source>
        <strain evidence="8 9">CGMCC 1.11147</strain>
    </source>
</reference>
<feature type="transmembrane region" description="Helical" evidence="6">
    <location>
        <begin position="237"/>
        <end position="255"/>
    </location>
</feature>
<evidence type="ECO:0000256" key="1">
    <source>
        <dbReference type="ARBA" id="ARBA00004141"/>
    </source>
</evidence>
<protein>
    <submittedName>
        <fullName evidence="8">PAP2 superfamily protein</fullName>
    </submittedName>
</protein>
<evidence type="ECO:0000256" key="4">
    <source>
        <dbReference type="ARBA" id="ARBA00023136"/>
    </source>
</evidence>
<feature type="transmembrane region" description="Helical" evidence="6">
    <location>
        <begin position="77"/>
        <end position="94"/>
    </location>
</feature>
<feature type="domain" description="Inositolphosphotransferase Aur1/Ipt1" evidence="7">
    <location>
        <begin position="139"/>
        <end position="300"/>
    </location>
</feature>
<dbReference type="Pfam" id="PF14378">
    <property type="entry name" value="PAP2_3"/>
    <property type="match status" value="1"/>
</dbReference>
<evidence type="ECO:0000259" key="7">
    <source>
        <dbReference type="Pfam" id="PF14378"/>
    </source>
</evidence>
<dbReference type="Proteomes" id="UP000199004">
    <property type="component" value="Unassembled WGS sequence"/>
</dbReference>
<evidence type="ECO:0000313" key="8">
    <source>
        <dbReference type="EMBL" id="SDN98168.1"/>
    </source>
</evidence>
<dbReference type="InterPro" id="IPR052185">
    <property type="entry name" value="IPC_Synthase-Related"/>
</dbReference>
<dbReference type="CDD" id="cd03386">
    <property type="entry name" value="PAP2_Aur1_like"/>
    <property type="match status" value="1"/>
</dbReference>
<comment type="subcellular location">
    <subcellularLocation>
        <location evidence="1">Membrane</location>
        <topology evidence="1">Multi-pass membrane protein</topology>
    </subcellularLocation>
</comment>
<keyword evidence="4 6" id="KW-0472">Membrane</keyword>
<dbReference type="STRING" id="1005944.SAMN05192576_3145"/>
<keyword evidence="9" id="KW-1185">Reference proteome</keyword>
<keyword evidence="2 6" id="KW-0812">Transmembrane</keyword>
<dbReference type="RefSeq" id="WP_091025747.1">
    <property type="nucleotide sequence ID" value="NZ_BKAE01000020.1"/>
</dbReference>
<evidence type="ECO:0000256" key="6">
    <source>
        <dbReference type="SAM" id="Phobius"/>
    </source>
</evidence>
<dbReference type="GO" id="GO:0016020">
    <property type="term" value="C:membrane"/>
    <property type="evidence" value="ECO:0007669"/>
    <property type="project" value="UniProtKB-SubCell"/>
</dbReference>
<feature type="transmembrane region" description="Helical" evidence="6">
    <location>
        <begin position="177"/>
        <end position="195"/>
    </location>
</feature>
<dbReference type="OrthoDB" id="629685at2"/>
<sequence length="385" mass="43391">MTAQAEVAEGDTEAPRPRRSGVRAAAMAVWVAAIALWWWRFGIPNDSLTVMITLWVGTIAWNIEAHPRHHLNFLKDWWFPAALLTFYFFSRGLTDELGIPVHWTMPIDADRWLGFGTTPTELLQDAWCGDPCTRDSDPRWYDVLFTSVYATHFLTGLTIAGVLWIRNHDEWQVWMRRFIGLNFGGLVIYVAYPMAPPWLAAEEGLMGPVERLTSRGWRDIGLQRVDVILNGVGNPTAAMPSLHFGTAFLIALYAIWRWRSPWRWALLVYPTVMGLVLVYYGEHYVVDLIAGGALAWLVMVLARWWEKRRGGPVDDHPPGPGGRDRRTSLTGPFYLSVASGQPTRKRGRPDAAGAVRRGPEVPRGDAHVLHHRGLRGDPPDSDRGA</sequence>
<feature type="transmembrane region" description="Helical" evidence="6">
    <location>
        <begin position="262"/>
        <end position="280"/>
    </location>
</feature>
<feature type="transmembrane region" description="Helical" evidence="6">
    <location>
        <begin position="143"/>
        <end position="165"/>
    </location>
</feature>
<feature type="transmembrane region" description="Helical" evidence="6">
    <location>
        <begin position="286"/>
        <end position="305"/>
    </location>
</feature>
<keyword evidence="3 6" id="KW-1133">Transmembrane helix</keyword>
<dbReference type="PANTHER" id="PTHR31310">
    <property type="match status" value="1"/>
</dbReference>
<evidence type="ECO:0000313" key="9">
    <source>
        <dbReference type="Proteomes" id="UP000199004"/>
    </source>
</evidence>
<feature type="compositionally biased region" description="Basic and acidic residues" evidence="5">
    <location>
        <begin position="357"/>
        <end position="385"/>
    </location>
</feature>
<dbReference type="AlphaFoldDB" id="A0A1H0FU15"/>
<organism evidence="8 9">
    <name type="scientific">Nocardioides szechwanensis</name>
    <dbReference type="NCBI Taxonomy" id="1005944"/>
    <lineage>
        <taxon>Bacteria</taxon>
        <taxon>Bacillati</taxon>
        <taxon>Actinomycetota</taxon>
        <taxon>Actinomycetes</taxon>
        <taxon>Propionibacteriales</taxon>
        <taxon>Nocardioidaceae</taxon>
        <taxon>Nocardioides</taxon>
    </lineage>
</organism>
<dbReference type="InterPro" id="IPR026841">
    <property type="entry name" value="Aur1/Ipt1"/>
</dbReference>
<feature type="transmembrane region" description="Helical" evidence="6">
    <location>
        <begin position="47"/>
        <end position="65"/>
    </location>
</feature>
<feature type="transmembrane region" description="Helical" evidence="6">
    <location>
        <begin position="21"/>
        <end position="41"/>
    </location>
</feature>